<keyword evidence="1" id="KW-0732">Signal</keyword>
<dbReference type="AlphaFoldDB" id="G9NEU2"/>
<dbReference type="KEGG" id="tatv:25786647"/>
<feature type="chain" id="PRO_5003524442" description="Ecp2 effector protein-like domain-containing protein" evidence="1">
    <location>
        <begin position="22"/>
        <end position="199"/>
    </location>
</feature>
<sequence>MAARFLKAVITMTLLATSITAAPAPESGNQATTSVSLNFDFNHLLGPAELDAALSRYDPKDVGFSRTSFNTTKASVLSARTPQGFCGDSSFGCATSGGSPLILDCFYMYNVLMSRDEEWDLYSASGSRTIAWVGTCCFEATNHFDLATAYIGGLDIADLTRDSINKCRSGDYIGASGEMLCPARIVPENCITTWSIYHC</sequence>
<reference evidence="3 4" key="1">
    <citation type="journal article" date="2011" name="Genome Biol.">
        <title>Comparative genome sequence analysis underscores mycoparasitism as the ancestral life style of Trichoderma.</title>
        <authorList>
            <person name="Kubicek C.P."/>
            <person name="Herrera-Estrella A."/>
            <person name="Seidl-Seiboth V."/>
            <person name="Martinez D.A."/>
            <person name="Druzhinina I.S."/>
            <person name="Thon M."/>
            <person name="Zeilinger S."/>
            <person name="Casas-Flores S."/>
            <person name="Horwitz B.A."/>
            <person name="Mukherjee P.K."/>
            <person name="Mukherjee M."/>
            <person name="Kredics L."/>
            <person name="Alcaraz L.D."/>
            <person name="Aerts A."/>
            <person name="Antal Z."/>
            <person name="Atanasova L."/>
            <person name="Cervantes-Badillo M.G."/>
            <person name="Challacombe J."/>
            <person name="Chertkov O."/>
            <person name="McCluskey K."/>
            <person name="Coulpier F."/>
            <person name="Deshpande N."/>
            <person name="von Doehren H."/>
            <person name="Ebbole D.J."/>
            <person name="Esquivel-Naranjo E.U."/>
            <person name="Fekete E."/>
            <person name="Flipphi M."/>
            <person name="Glaser F."/>
            <person name="Gomez-Rodriguez E.Y."/>
            <person name="Gruber S."/>
            <person name="Han C."/>
            <person name="Henrissat B."/>
            <person name="Hermosa R."/>
            <person name="Hernandez-Onate M."/>
            <person name="Karaffa L."/>
            <person name="Kosti I."/>
            <person name="Le Crom S."/>
            <person name="Lindquist E."/>
            <person name="Lucas S."/>
            <person name="Luebeck M."/>
            <person name="Luebeck P.S."/>
            <person name="Margeot A."/>
            <person name="Metz B."/>
            <person name="Misra M."/>
            <person name="Nevalainen H."/>
            <person name="Omann M."/>
            <person name="Packer N."/>
            <person name="Perrone G."/>
            <person name="Uresti-Rivera E.E."/>
            <person name="Salamov A."/>
            <person name="Schmoll M."/>
            <person name="Seiboth B."/>
            <person name="Shapiro H."/>
            <person name="Sukno S."/>
            <person name="Tamayo-Ramos J.A."/>
            <person name="Tisch D."/>
            <person name="Wiest A."/>
            <person name="Wilkinson H.H."/>
            <person name="Zhang M."/>
            <person name="Coutinho P.M."/>
            <person name="Kenerley C.M."/>
            <person name="Monte E."/>
            <person name="Baker S.E."/>
            <person name="Grigoriev I.V."/>
        </authorList>
    </citation>
    <scope>NUCLEOTIDE SEQUENCE [LARGE SCALE GENOMIC DNA]</scope>
    <source>
        <strain evidence="4">ATCC 20476 / IMI 206040</strain>
    </source>
</reference>
<proteinExistence type="predicted"/>
<dbReference type="OrthoDB" id="73875at2759"/>
<feature type="domain" description="Ecp2 effector protein-like" evidence="2">
    <location>
        <begin position="85"/>
        <end position="181"/>
    </location>
</feature>
<keyword evidence="4" id="KW-1185">Reference proteome</keyword>
<protein>
    <recommendedName>
        <fullName evidence="2">Ecp2 effector protein-like domain-containing protein</fullName>
    </recommendedName>
</protein>
<dbReference type="Pfam" id="PF14856">
    <property type="entry name" value="Hce2"/>
    <property type="match status" value="1"/>
</dbReference>
<gene>
    <name evidence="3" type="ORF">TRIATDRAFT_94145</name>
</gene>
<dbReference type="HOGENOM" id="CLU_1555995_0_0_1"/>
<evidence type="ECO:0000256" key="1">
    <source>
        <dbReference type="SAM" id="SignalP"/>
    </source>
</evidence>
<comment type="caution">
    <text evidence="3">The sequence shown here is derived from an EMBL/GenBank/DDBJ whole genome shotgun (WGS) entry which is preliminary data.</text>
</comment>
<feature type="signal peptide" evidence="1">
    <location>
        <begin position="1"/>
        <end position="21"/>
    </location>
</feature>
<evidence type="ECO:0000313" key="3">
    <source>
        <dbReference type="EMBL" id="EHK50823.1"/>
    </source>
</evidence>
<name>G9NEU2_HYPAI</name>
<evidence type="ECO:0000259" key="2">
    <source>
        <dbReference type="Pfam" id="PF14856"/>
    </source>
</evidence>
<evidence type="ECO:0000313" key="4">
    <source>
        <dbReference type="Proteomes" id="UP000005426"/>
    </source>
</evidence>
<dbReference type="EMBL" id="ABDG02000012">
    <property type="protein sequence ID" value="EHK50823.1"/>
    <property type="molecule type" value="Genomic_DNA"/>
</dbReference>
<dbReference type="InterPro" id="IPR029226">
    <property type="entry name" value="Ecp2-like"/>
</dbReference>
<organism evidence="3 4">
    <name type="scientific">Hypocrea atroviridis (strain ATCC 20476 / IMI 206040)</name>
    <name type="common">Trichoderma atroviride</name>
    <dbReference type="NCBI Taxonomy" id="452589"/>
    <lineage>
        <taxon>Eukaryota</taxon>
        <taxon>Fungi</taxon>
        <taxon>Dikarya</taxon>
        <taxon>Ascomycota</taxon>
        <taxon>Pezizomycotina</taxon>
        <taxon>Sordariomycetes</taxon>
        <taxon>Hypocreomycetidae</taxon>
        <taxon>Hypocreales</taxon>
        <taxon>Hypocreaceae</taxon>
        <taxon>Trichoderma</taxon>
    </lineage>
</organism>
<dbReference type="Proteomes" id="UP000005426">
    <property type="component" value="Unassembled WGS sequence"/>
</dbReference>
<accession>G9NEU2</accession>
<dbReference type="GeneID" id="25786647"/>